<comment type="caution">
    <text evidence="3">The sequence shown here is derived from an EMBL/GenBank/DDBJ whole genome shotgun (WGS) entry which is preliminary data.</text>
</comment>
<keyword evidence="4" id="KW-1185">Reference proteome</keyword>
<dbReference type="AlphaFoldDB" id="A0A836C8U1"/>
<evidence type="ECO:0000313" key="3">
    <source>
        <dbReference type="EMBL" id="KAG5176859.1"/>
    </source>
</evidence>
<protein>
    <submittedName>
        <fullName evidence="3">Uncharacterized protein</fullName>
    </submittedName>
</protein>
<dbReference type="Proteomes" id="UP000664859">
    <property type="component" value="Unassembled WGS sequence"/>
</dbReference>
<evidence type="ECO:0000256" key="2">
    <source>
        <dbReference type="SAM" id="Phobius"/>
    </source>
</evidence>
<proteinExistence type="predicted"/>
<reference evidence="3" key="1">
    <citation type="submission" date="2021-02" db="EMBL/GenBank/DDBJ databases">
        <title>First Annotated Genome of the Yellow-green Alga Tribonema minus.</title>
        <authorList>
            <person name="Mahan K.M."/>
        </authorList>
    </citation>
    <scope>NUCLEOTIDE SEQUENCE</scope>
    <source>
        <strain evidence="3">UTEX B ZZ1240</strain>
    </source>
</reference>
<feature type="transmembrane region" description="Helical" evidence="2">
    <location>
        <begin position="97"/>
        <end position="121"/>
    </location>
</feature>
<organism evidence="3 4">
    <name type="scientific">Tribonema minus</name>
    <dbReference type="NCBI Taxonomy" id="303371"/>
    <lineage>
        <taxon>Eukaryota</taxon>
        <taxon>Sar</taxon>
        <taxon>Stramenopiles</taxon>
        <taxon>Ochrophyta</taxon>
        <taxon>PX clade</taxon>
        <taxon>Xanthophyceae</taxon>
        <taxon>Tribonematales</taxon>
        <taxon>Tribonemataceae</taxon>
        <taxon>Tribonema</taxon>
    </lineage>
</organism>
<sequence>MAVLDVALGRRCAASFVYGGVSVPLAKDIHSESPRRGGGGGGGSCDGDGIEGRAPAAAAPASARAIVEVGGNLFMAGTQHEIVASEVMLLPVVHADAPLSVVVSGAFTVLIVVAHIAPMVADRGV</sequence>
<name>A0A836C8U1_9STRA</name>
<evidence type="ECO:0000256" key="1">
    <source>
        <dbReference type="SAM" id="MobiDB-lite"/>
    </source>
</evidence>
<gene>
    <name evidence="3" type="ORF">JKP88DRAFT_282463</name>
</gene>
<keyword evidence="2" id="KW-1133">Transmembrane helix</keyword>
<keyword evidence="2" id="KW-0472">Membrane</keyword>
<keyword evidence="2" id="KW-0812">Transmembrane</keyword>
<feature type="region of interest" description="Disordered" evidence="1">
    <location>
        <begin position="29"/>
        <end position="53"/>
    </location>
</feature>
<dbReference type="EMBL" id="JAFCMP010000532">
    <property type="protein sequence ID" value="KAG5176859.1"/>
    <property type="molecule type" value="Genomic_DNA"/>
</dbReference>
<accession>A0A836C8U1</accession>
<evidence type="ECO:0000313" key="4">
    <source>
        <dbReference type="Proteomes" id="UP000664859"/>
    </source>
</evidence>
<feature type="compositionally biased region" description="Gly residues" evidence="1">
    <location>
        <begin position="36"/>
        <end position="46"/>
    </location>
</feature>